<dbReference type="SUPFAM" id="SSF51905">
    <property type="entry name" value="FAD/NAD(P)-binding domain"/>
    <property type="match status" value="1"/>
</dbReference>
<evidence type="ECO:0000256" key="1">
    <source>
        <dbReference type="ARBA" id="ARBA00023002"/>
    </source>
</evidence>
<sequence length="410" mass="43634">MQFPSTDYLIIGGGILGAATAWSLAQQAPAGSRIRLVEAGLLASATTSQAAALLTRVRPDPAMAALVAETFTAIEQLDQVLEQPLPLRKVGSLHLATAESGKAYLQDTETTAASLGLSSERLGPEQIKQRAPWLAPDQHSEALFVADDGYMDPVQLAQGYVSAARKLGVEVVQNCRVDSLIMEQGRVVGAHTSQGSMPADNLICCSGPWATRLLAEQGVHLAMAPVRSHYWITEDNTELFPTDSPMVILPDINAYARPEVGGLLFGLRDQQAVYGDPANLPEDIHGYLFNCDPDGWECLEAGWGDLAAVFPAIEHLGVAHYLTGVSSYTPDGKPLIDTTHIPGLLVGTGCSGGGIALSGGIGRLLAELALERDTFCDVAPFKLDRFGSVDPFAEEFRVRCALARSQKKSG</sequence>
<dbReference type="InterPro" id="IPR006076">
    <property type="entry name" value="FAD-dep_OxRdtase"/>
</dbReference>
<dbReference type="GO" id="GO:0005737">
    <property type="term" value="C:cytoplasm"/>
    <property type="evidence" value="ECO:0007669"/>
    <property type="project" value="TreeGrafter"/>
</dbReference>
<evidence type="ECO:0000259" key="2">
    <source>
        <dbReference type="Pfam" id="PF01266"/>
    </source>
</evidence>
<dbReference type="PANTHER" id="PTHR13847">
    <property type="entry name" value="SARCOSINE DEHYDROGENASE-RELATED"/>
    <property type="match status" value="1"/>
</dbReference>
<protein>
    <submittedName>
        <fullName evidence="3">4-methylaminobutanoate oxidase (Formaldehyde-forming)</fullName>
    </submittedName>
</protein>
<dbReference type="RefSeq" id="WP_076462703.1">
    <property type="nucleotide sequence ID" value="NZ_FTMN01000004.1"/>
</dbReference>
<dbReference type="Proteomes" id="UP000186895">
    <property type="component" value="Unassembled WGS sequence"/>
</dbReference>
<evidence type="ECO:0000313" key="4">
    <source>
        <dbReference type="Proteomes" id="UP000186895"/>
    </source>
</evidence>
<dbReference type="InterPro" id="IPR036188">
    <property type="entry name" value="FAD/NAD-bd_sf"/>
</dbReference>
<keyword evidence="1" id="KW-0560">Oxidoreductase</keyword>
<proteinExistence type="predicted"/>
<reference evidence="3 4" key="1">
    <citation type="submission" date="2017-01" db="EMBL/GenBank/DDBJ databases">
        <authorList>
            <person name="Mah S.A."/>
            <person name="Swanson W.J."/>
            <person name="Moy G.W."/>
            <person name="Vacquier V.D."/>
        </authorList>
    </citation>
    <scope>NUCLEOTIDE SEQUENCE [LARGE SCALE GENOMIC DNA]</scope>
    <source>
        <strain evidence="3 4">DSM 7027</strain>
    </source>
</reference>
<dbReference type="Gene3D" id="3.50.50.60">
    <property type="entry name" value="FAD/NAD(P)-binding domain"/>
    <property type="match status" value="1"/>
</dbReference>
<dbReference type="GO" id="GO:0016491">
    <property type="term" value="F:oxidoreductase activity"/>
    <property type="evidence" value="ECO:0007669"/>
    <property type="project" value="UniProtKB-KW"/>
</dbReference>
<dbReference type="Gene3D" id="3.30.9.10">
    <property type="entry name" value="D-Amino Acid Oxidase, subunit A, domain 2"/>
    <property type="match status" value="1"/>
</dbReference>
<name>A0A1N6S6R3_9GAMM</name>
<feature type="domain" description="FAD dependent oxidoreductase" evidence="2">
    <location>
        <begin position="7"/>
        <end position="368"/>
    </location>
</feature>
<accession>A0A1N6S6R3</accession>
<dbReference type="STRING" id="49186.SAMN05421647_10464"/>
<organism evidence="3 4">
    <name type="scientific">Marinobacterium stanieri</name>
    <dbReference type="NCBI Taxonomy" id="49186"/>
    <lineage>
        <taxon>Bacteria</taxon>
        <taxon>Pseudomonadati</taxon>
        <taxon>Pseudomonadota</taxon>
        <taxon>Gammaproteobacteria</taxon>
        <taxon>Oceanospirillales</taxon>
        <taxon>Oceanospirillaceae</taxon>
        <taxon>Marinobacterium</taxon>
    </lineage>
</organism>
<evidence type="ECO:0000313" key="3">
    <source>
        <dbReference type="EMBL" id="SIQ36823.1"/>
    </source>
</evidence>
<gene>
    <name evidence="3" type="ORF">SAMN05421647_10464</name>
</gene>
<dbReference type="AlphaFoldDB" id="A0A1N6S6R3"/>
<dbReference type="SUPFAM" id="SSF54373">
    <property type="entry name" value="FAD-linked reductases, C-terminal domain"/>
    <property type="match status" value="1"/>
</dbReference>
<dbReference type="eggNOG" id="COG0665">
    <property type="taxonomic scope" value="Bacteria"/>
</dbReference>
<dbReference type="EMBL" id="FTMN01000004">
    <property type="protein sequence ID" value="SIQ36823.1"/>
    <property type="molecule type" value="Genomic_DNA"/>
</dbReference>
<keyword evidence="4" id="KW-1185">Reference proteome</keyword>
<dbReference type="PANTHER" id="PTHR13847:SF287">
    <property type="entry name" value="FAD-DEPENDENT OXIDOREDUCTASE DOMAIN-CONTAINING PROTEIN 1"/>
    <property type="match status" value="1"/>
</dbReference>
<dbReference type="Pfam" id="PF01266">
    <property type="entry name" value="DAO"/>
    <property type="match status" value="1"/>
</dbReference>